<keyword evidence="2" id="KW-1185">Reference proteome</keyword>
<protein>
    <submittedName>
        <fullName evidence="1">Four-helix bundle copper-binding protein</fullName>
    </submittedName>
</protein>
<dbReference type="Pfam" id="PF03860">
    <property type="entry name" value="Csp"/>
    <property type="match status" value="1"/>
</dbReference>
<dbReference type="Gene3D" id="1.20.1270.360">
    <property type="match status" value="1"/>
</dbReference>
<evidence type="ECO:0000313" key="2">
    <source>
        <dbReference type="Proteomes" id="UP001165561"/>
    </source>
</evidence>
<gene>
    <name evidence="1" type="ORF">PU560_01215</name>
</gene>
<comment type="caution">
    <text evidence="1">The sequence shown here is derived from an EMBL/GenBank/DDBJ whole genome shotgun (WGS) entry which is preliminary data.</text>
</comment>
<sequence length="31" mass="3373">AHAEMHEHCKVCAEACRACEQACNELLATIS</sequence>
<proteinExistence type="predicted"/>
<evidence type="ECO:0000313" key="1">
    <source>
        <dbReference type="EMBL" id="MDD9205082.1"/>
    </source>
</evidence>
<organism evidence="1 2">
    <name type="scientific">Georgenia halotolerans</name>
    <dbReference type="NCBI Taxonomy" id="3028317"/>
    <lineage>
        <taxon>Bacteria</taxon>
        <taxon>Bacillati</taxon>
        <taxon>Actinomycetota</taxon>
        <taxon>Actinomycetes</taxon>
        <taxon>Micrococcales</taxon>
        <taxon>Bogoriellaceae</taxon>
        <taxon>Georgenia</taxon>
    </lineage>
</organism>
<name>A0ABT5TSP8_9MICO</name>
<feature type="non-terminal residue" evidence="1">
    <location>
        <position position="1"/>
    </location>
</feature>
<reference evidence="1" key="1">
    <citation type="submission" date="2023-02" db="EMBL/GenBank/DDBJ databases">
        <title>Georgenia sp.10Sc9-8, isolated from a soil sample collected from the Taklamakan desert.</title>
        <authorList>
            <person name="Liu S."/>
        </authorList>
    </citation>
    <scope>NUCLEOTIDE SEQUENCE</scope>
    <source>
        <strain evidence="1">10Sc9-8</strain>
    </source>
</reference>
<accession>A0ABT5TSP8</accession>
<dbReference type="Proteomes" id="UP001165561">
    <property type="component" value="Unassembled WGS sequence"/>
</dbReference>
<dbReference type="InterPro" id="IPR005560">
    <property type="entry name" value="Csp_YhjQ"/>
</dbReference>
<dbReference type="EMBL" id="JARACI010000249">
    <property type="protein sequence ID" value="MDD9205082.1"/>
    <property type="molecule type" value="Genomic_DNA"/>
</dbReference>